<organism evidence="3 4">
    <name type="scientific">Pseudanabaena mucicola FACHB-723</name>
    <dbReference type="NCBI Taxonomy" id="2692860"/>
    <lineage>
        <taxon>Bacteria</taxon>
        <taxon>Bacillati</taxon>
        <taxon>Cyanobacteriota</taxon>
        <taxon>Cyanophyceae</taxon>
        <taxon>Pseudanabaenales</taxon>
        <taxon>Pseudanabaenaceae</taxon>
        <taxon>Pseudanabaena</taxon>
    </lineage>
</organism>
<evidence type="ECO:0000313" key="3">
    <source>
        <dbReference type="EMBL" id="MBD2188755.1"/>
    </source>
</evidence>
<sequence length="382" mass="43968">MSDREIKPEKLRIAIVHEWFVNYAGSERVVEQILNLFPHADLFAVVDFLEDSQRGFIQNKKVTTTFIQKLPFAKTKFRQYLPLMPIAIEQLDLSAYDLIISSAHAVAKGVLTSPHQLHISYVHSPIRYAWDLQHQYLKESNLEQGLKSWIARWILHKIRIWDTRTAHGVDLFIANSQFIARRIQKAYRRSATVIYPPVDLHNYQLCEQKQDFYLTASRLVPYKRIDLIVEAFSQMRDRKLIVIGDGEQMAKIRDKAASNIQFLGHLAPEQLRQYMQNAKAFVFAAEEDFGITPVEAQACGTPVIAYGRGGVCESVHGLDHAQPTGVFFTEQTVSSICNAVIEFETNCDRITPIACRENALRFSTERFQAEFLKFVQQSWCDR</sequence>
<dbReference type="Gene3D" id="3.40.50.2000">
    <property type="entry name" value="Glycogen Phosphorylase B"/>
    <property type="match status" value="2"/>
</dbReference>
<reference evidence="3 4" key="1">
    <citation type="journal article" date="2020" name="ISME J.">
        <title>Comparative genomics reveals insights into cyanobacterial evolution and habitat adaptation.</title>
        <authorList>
            <person name="Chen M.Y."/>
            <person name="Teng W.K."/>
            <person name="Zhao L."/>
            <person name="Hu C.X."/>
            <person name="Zhou Y.K."/>
            <person name="Han B.P."/>
            <person name="Song L.R."/>
            <person name="Shu W.S."/>
        </authorList>
    </citation>
    <scope>NUCLEOTIDE SEQUENCE [LARGE SCALE GENOMIC DNA]</scope>
    <source>
        <strain evidence="3 4">FACHB-723</strain>
    </source>
</reference>
<dbReference type="PANTHER" id="PTHR45947:SF3">
    <property type="entry name" value="SULFOQUINOVOSYL TRANSFERASE SQD2"/>
    <property type="match status" value="1"/>
</dbReference>
<feature type="domain" description="Glycosyl transferase family 1" evidence="1">
    <location>
        <begin position="208"/>
        <end position="347"/>
    </location>
</feature>
<dbReference type="InterPro" id="IPR050194">
    <property type="entry name" value="Glycosyltransferase_grp1"/>
</dbReference>
<name>A0ABR7ZY92_9CYAN</name>
<dbReference type="InterPro" id="IPR001296">
    <property type="entry name" value="Glyco_trans_1"/>
</dbReference>
<dbReference type="Proteomes" id="UP000642094">
    <property type="component" value="Unassembled WGS sequence"/>
</dbReference>
<comment type="caution">
    <text evidence="3">The sequence shown here is derived from an EMBL/GenBank/DDBJ whole genome shotgun (WGS) entry which is preliminary data.</text>
</comment>
<proteinExistence type="predicted"/>
<dbReference type="RefSeq" id="WP_190403603.1">
    <property type="nucleotide sequence ID" value="NZ_JACJQB010000021.1"/>
</dbReference>
<evidence type="ECO:0000259" key="1">
    <source>
        <dbReference type="Pfam" id="PF00534"/>
    </source>
</evidence>
<protein>
    <submittedName>
        <fullName evidence="3">Glycosyltransferase family 4 protein</fullName>
    </submittedName>
</protein>
<keyword evidence="4" id="KW-1185">Reference proteome</keyword>
<feature type="domain" description="Glycosyltransferase subfamily 4-like N-terminal" evidence="2">
    <location>
        <begin position="50"/>
        <end position="200"/>
    </location>
</feature>
<evidence type="ECO:0000259" key="2">
    <source>
        <dbReference type="Pfam" id="PF13439"/>
    </source>
</evidence>
<dbReference type="SUPFAM" id="SSF53756">
    <property type="entry name" value="UDP-Glycosyltransferase/glycogen phosphorylase"/>
    <property type="match status" value="1"/>
</dbReference>
<dbReference type="PANTHER" id="PTHR45947">
    <property type="entry name" value="SULFOQUINOVOSYL TRANSFERASE SQD2"/>
    <property type="match status" value="1"/>
</dbReference>
<accession>A0ABR7ZY92</accession>
<dbReference type="EMBL" id="JACJQB010000021">
    <property type="protein sequence ID" value="MBD2188755.1"/>
    <property type="molecule type" value="Genomic_DNA"/>
</dbReference>
<dbReference type="CDD" id="cd03804">
    <property type="entry name" value="GT4_WbaZ-like"/>
    <property type="match status" value="1"/>
</dbReference>
<gene>
    <name evidence="3" type="ORF">H6F41_11450</name>
</gene>
<dbReference type="Pfam" id="PF00534">
    <property type="entry name" value="Glycos_transf_1"/>
    <property type="match status" value="1"/>
</dbReference>
<dbReference type="InterPro" id="IPR028098">
    <property type="entry name" value="Glyco_trans_4-like_N"/>
</dbReference>
<dbReference type="Pfam" id="PF13439">
    <property type="entry name" value="Glyco_transf_4"/>
    <property type="match status" value="1"/>
</dbReference>
<evidence type="ECO:0000313" key="4">
    <source>
        <dbReference type="Proteomes" id="UP000642094"/>
    </source>
</evidence>